<feature type="chain" id="PRO_5041295690" evidence="2">
    <location>
        <begin position="28"/>
        <end position="384"/>
    </location>
</feature>
<keyword evidence="1" id="KW-0175">Coiled coil</keyword>
<evidence type="ECO:0000259" key="3">
    <source>
        <dbReference type="PROSITE" id="PS51782"/>
    </source>
</evidence>
<dbReference type="PANTHER" id="PTHR34700:SF4">
    <property type="entry name" value="PHAGE-LIKE ELEMENT PBSX PROTEIN XKDP"/>
    <property type="match status" value="1"/>
</dbReference>
<dbReference type="KEGG" id="bhr:BH0323"/>
<dbReference type="PROSITE" id="PS51782">
    <property type="entry name" value="LYSM"/>
    <property type="match status" value="1"/>
</dbReference>
<dbReference type="AlphaFoldDB" id="A0AA34WDE1"/>
<dbReference type="Gene3D" id="3.10.350.10">
    <property type="entry name" value="LysM domain"/>
    <property type="match status" value="1"/>
</dbReference>
<dbReference type="PROSITE" id="PS51257">
    <property type="entry name" value="PROKAR_LIPOPROTEIN"/>
    <property type="match status" value="1"/>
</dbReference>
<dbReference type="Pfam" id="PF01476">
    <property type="entry name" value="LysM"/>
    <property type="match status" value="1"/>
</dbReference>
<dbReference type="InterPro" id="IPR036779">
    <property type="entry name" value="LysM_dom_sf"/>
</dbReference>
<dbReference type="CDD" id="cd00118">
    <property type="entry name" value="LysM"/>
    <property type="match status" value="1"/>
</dbReference>
<dbReference type="Proteomes" id="UP000008834">
    <property type="component" value="Chromosome"/>
</dbReference>
<dbReference type="EMBL" id="CP000048">
    <property type="protein sequence ID" value="AAX16838.1"/>
    <property type="molecule type" value="Genomic_DNA"/>
</dbReference>
<sequence length="384" mass="44773">MQSISHKKDVFMIKKSKLLFLMLSVFALSLISCETPPEDTKSANSKILIKETGDIKKDIEEMKNGVIRERGNLFYSKEFNEAEKIERDMKAKFAKGMIKQGNEVALKALERYRNIVRDVTEKKEKINYLKENIEKYLNDAEVNEAYIWIPLEIDEVNNLYFEATRKYKMYDIESSLGMYSKTFNKAQQTAKKAKEARALKETEERMYKQLKALEAASELPIYSNNRLIKPSPWNGRALLKDKGERINLLDSQGKPYLLGQMDALVLAYEEKAENVEKSDSNKFKTLQLIEKARQLWEQGLEAKSLNNLRLANELFLDSARYLKAYQSHSSKELYIVKIGNTLWGISKKLYNDPYLWPKIWFANRQKIQNPDLIHANWKIIIPSK</sequence>
<protein>
    <submittedName>
        <fullName evidence="4">Hypothetical membrane associated protein</fullName>
    </submittedName>
</protein>
<feature type="signal peptide" evidence="2">
    <location>
        <begin position="1"/>
        <end position="27"/>
    </location>
</feature>
<feature type="domain" description="LysM" evidence="3">
    <location>
        <begin position="332"/>
        <end position="381"/>
    </location>
</feature>
<gene>
    <name evidence="4" type="ordered locus">BH0323</name>
</gene>
<proteinExistence type="predicted"/>
<evidence type="ECO:0000256" key="2">
    <source>
        <dbReference type="SAM" id="SignalP"/>
    </source>
</evidence>
<accession>A0AA34WDE1</accession>
<dbReference type="InterPro" id="IPR018392">
    <property type="entry name" value="LysM"/>
</dbReference>
<reference evidence="5" key="1">
    <citation type="submission" date="2004-12" db="EMBL/GenBank/DDBJ databases">
        <title>The genome sequence of Borrelia hermsii and Borrelia turicatae: comparative analysis of two agents of endemic N. America relapsing fever.</title>
        <authorList>
            <person name="Porcella S.F."/>
            <person name="Raffel S.J."/>
            <person name="Schrumpf M.E."/>
            <person name="Montgomery B."/>
            <person name="Smith T."/>
            <person name="Schwan T.G."/>
        </authorList>
    </citation>
    <scope>NUCLEOTIDE SEQUENCE [LARGE SCALE GENOMIC DNA]</scope>
    <source>
        <strain evidence="5">HS1 / DAH</strain>
    </source>
</reference>
<dbReference type="InterPro" id="IPR052196">
    <property type="entry name" value="Bact_Kbp"/>
</dbReference>
<organism evidence="4 5">
    <name type="scientific">Borrelia hermsii (strain HS1 / DAH)</name>
    <dbReference type="NCBI Taxonomy" id="314723"/>
    <lineage>
        <taxon>Bacteria</taxon>
        <taxon>Pseudomonadati</taxon>
        <taxon>Spirochaetota</taxon>
        <taxon>Spirochaetia</taxon>
        <taxon>Spirochaetales</taxon>
        <taxon>Borreliaceae</taxon>
        <taxon>Borrelia</taxon>
    </lineage>
</organism>
<evidence type="ECO:0000313" key="5">
    <source>
        <dbReference type="Proteomes" id="UP000008834"/>
    </source>
</evidence>
<dbReference type="PANTHER" id="PTHR34700">
    <property type="entry name" value="POTASSIUM BINDING PROTEIN KBP"/>
    <property type="match status" value="1"/>
</dbReference>
<evidence type="ECO:0000313" key="4">
    <source>
        <dbReference type="EMBL" id="AAX16838.1"/>
    </source>
</evidence>
<name>A0AA34WDE1_BORHD</name>
<keyword evidence="2" id="KW-0732">Signal</keyword>
<evidence type="ECO:0000256" key="1">
    <source>
        <dbReference type="SAM" id="Coils"/>
    </source>
</evidence>
<feature type="coiled-coil region" evidence="1">
    <location>
        <begin position="183"/>
        <end position="216"/>
    </location>
</feature>